<organism evidence="1 2">
    <name type="scientific">Dermacentor silvarum</name>
    <name type="common">Tick</name>
    <dbReference type="NCBI Taxonomy" id="543639"/>
    <lineage>
        <taxon>Eukaryota</taxon>
        <taxon>Metazoa</taxon>
        <taxon>Ecdysozoa</taxon>
        <taxon>Arthropoda</taxon>
        <taxon>Chelicerata</taxon>
        <taxon>Arachnida</taxon>
        <taxon>Acari</taxon>
        <taxon>Parasitiformes</taxon>
        <taxon>Ixodida</taxon>
        <taxon>Ixodoidea</taxon>
        <taxon>Ixodidae</taxon>
        <taxon>Rhipicephalinae</taxon>
        <taxon>Dermacentor</taxon>
    </lineage>
</organism>
<name>A0ACB8C8C5_DERSI</name>
<comment type="caution">
    <text evidence="1">The sequence shown here is derived from an EMBL/GenBank/DDBJ whole genome shotgun (WGS) entry which is preliminary data.</text>
</comment>
<keyword evidence="2" id="KW-1185">Reference proteome</keyword>
<accession>A0ACB8C8C5</accession>
<dbReference type="Proteomes" id="UP000821865">
    <property type="component" value="Chromosome 8"/>
</dbReference>
<sequence>MERRKINFTDEERTILMDLMDRHRDVLECKKTDAVSIHAKKKTWEKLADEFNSNHNVQPRTSKQFKKCWDNLKEKWPCES</sequence>
<evidence type="ECO:0000313" key="2">
    <source>
        <dbReference type="Proteomes" id="UP000821865"/>
    </source>
</evidence>
<evidence type="ECO:0000313" key="1">
    <source>
        <dbReference type="EMBL" id="KAH7937120.1"/>
    </source>
</evidence>
<dbReference type="EMBL" id="CM023477">
    <property type="protein sequence ID" value="KAH7937120.1"/>
    <property type="molecule type" value="Genomic_DNA"/>
</dbReference>
<proteinExistence type="predicted"/>
<reference evidence="1" key="1">
    <citation type="submission" date="2020-05" db="EMBL/GenBank/DDBJ databases">
        <title>Large-scale comparative analyses of tick genomes elucidate their genetic diversity and vector capacities.</title>
        <authorList>
            <person name="Jia N."/>
            <person name="Wang J."/>
            <person name="Shi W."/>
            <person name="Du L."/>
            <person name="Sun Y."/>
            <person name="Zhan W."/>
            <person name="Jiang J."/>
            <person name="Wang Q."/>
            <person name="Zhang B."/>
            <person name="Ji P."/>
            <person name="Sakyi L.B."/>
            <person name="Cui X."/>
            <person name="Yuan T."/>
            <person name="Jiang B."/>
            <person name="Yang W."/>
            <person name="Lam T.T.-Y."/>
            <person name="Chang Q."/>
            <person name="Ding S."/>
            <person name="Wang X."/>
            <person name="Zhu J."/>
            <person name="Ruan X."/>
            <person name="Zhao L."/>
            <person name="Wei J."/>
            <person name="Que T."/>
            <person name="Du C."/>
            <person name="Cheng J."/>
            <person name="Dai P."/>
            <person name="Han X."/>
            <person name="Huang E."/>
            <person name="Gao Y."/>
            <person name="Liu J."/>
            <person name="Shao H."/>
            <person name="Ye R."/>
            <person name="Li L."/>
            <person name="Wei W."/>
            <person name="Wang X."/>
            <person name="Wang C."/>
            <person name="Yang T."/>
            <person name="Huo Q."/>
            <person name="Li W."/>
            <person name="Guo W."/>
            <person name="Chen H."/>
            <person name="Zhou L."/>
            <person name="Ni X."/>
            <person name="Tian J."/>
            <person name="Zhou Y."/>
            <person name="Sheng Y."/>
            <person name="Liu T."/>
            <person name="Pan Y."/>
            <person name="Xia L."/>
            <person name="Li J."/>
            <person name="Zhao F."/>
            <person name="Cao W."/>
        </authorList>
    </citation>
    <scope>NUCLEOTIDE SEQUENCE</scope>
    <source>
        <strain evidence="1">Dsil-2018</strain>
    </source>
</reference>
<gene>
    <name evidence="1" type="ORF">HPB49_007980</name>
</gene>
<protein>
    <submittedName>
        <fullName evidence="1">Uncharacterized protein</fullName>
    </submittedName>
</protein>